<gene>
    <name evidence="2" type="ORF">WMY93_033659</name>
</gene>
<name>A0AAW0MT18_9GOBI</name>
<evidence type="ECO:0000313" key="2">
    <source>
        <dbReference type="EMBL" id="KAK7879620.1"/>
    </source>
</evidence>
<accession>A0AAW0MT18</accession>
<evidence type="ECO:0000256" key="1">
    <source>
        <dbReference type="SAM" id="MobiDB-lite"/>
    </source>
</evidence>
<organism evidence="2 3">
    <name type="scientific">Mugilogobius chulae</name>
    <name type="common">yellowstripe goby</name>
    <dbReference type="NCBI Taxonomy" id="88201"/>
    <lineage>
        <taxon>Eukaryota</taxon>
        <taxon>Metazoa</taxon>
        <taxon>Chordata</taxon>
        <taxon>Craniata</taxon>
        <taxon>Vertebrata</taxon>
        <taxon>Euteleostomi</taxon>
        <taxon>Actinopterygii</taxon>
        <taxon>Neopterygii</taxon>
        <taxon>Teleostei</taxon>
        <taxon>Neoteleostei</taxon>
        <taxon>Acanthomorphata</taxon>
        <taxon>Gobiaria</taxon>
        <taxon>Gobiiformes</taxon>
        <taxon>Gobioidei</taxon>
        <taxon>Gobiidae</taxon>
        <taxon>Gobionellinae</taxon>
        <taxon>Mugilogobius</taxon>
    </lineage>
</organism>
<dbReference type="AlphaFoldDB" id="A0AAW0MT18"/>
<dbReference type="Proteomes" id="UP001460270">
    <property type="component" value="Unassembled WGS sequence"/>
</dbReference>
<reference evidence="3" key="1">
    <citation type="submission" date="2024-04" db="EMBL/GenBank/DDBJ databases">
        <title>Salinicola lusitanus LLJ914,a marine bacterium isolated from the Okinawa Trough.</title>
        <authorList>
            <person name="Li J."/>
        </authorList>
    </citation>
    <scope>NUCLEOTIDE SEQUENCE [LARGE SCALE GENOMIC DNA]</scope>
</reference>
<comment type="caution">
    <text evidence="2">The sequence shown here is derived from an EMBL/GenBank/DDBJ whole genome shotgun (WGS) entry which is preliminary data.</text>
</comment>
<sequence length="120" mass="13597">MRAPPSGGCAAAWPAFPAQTTPTAPRHTRSDGTVPARRSCFPPSRRTMLLLLSFGFDPSHRPHLRCTSYEYSPSAVPTRPIMCHRVRRRSLNRPQKRTSVTARSCELSHELQWRPLNPHQ</sequence>
<protein>
    <submittedName>
        <fullName evidence="2">Uncharacterized protein</fullName>
    </submittedName>
</protein>
<keyword evidence="3" id="KW-1185">Reference proteome</keyword>
<feature type="region of interest" description="Disordered" evidence="1">
    <location>
        <begin position="1"/>
        <end position="39"/>
    </location>
</feature>
<evidence type="ECO:0000313" key="3">
    <source>
        <dbReference type="Proteomes" id="UP001460270"/>
    </source>
</evidence>
<feature type="compositionally biased region" description="Low complexity" evidence="1">
    <location>
        <begin position="10"/>
        <end position="25"/>
    </location>
</feature>
<dbReference type="EMBL" id="JBBPFD010000227">
    <property type="protein sequence ID" value="KAK7879620.1"/>
    <property type="molecule type" value="Genomic_DNA"/>
</dbReference>
<proteinExistence type="predicted"/>